<reference evidence="1 2" key="1">
    <citation type="submission" date="2018-02" db="EMBL/GenBank/DDBJ databases">
        <title>Complete genome sequencing of Faecalibacterium prausnitzii strains isolated from the human gut.</title>
        <authorList>
            <person name="Fitzgerald B.C."/>
            <person name="Shkoporov A.N."/>
            <person name="Ross P.R."/>
            <person name="Hill C."/>
        </authorList>
    </citation>
    <scope>NUCLEOTIDE SEQUENCE [LARGE SCALE GENOMIC DNA]</scope>
    <source>
        <strain evidence="1 2">APC942/31-1</strain>
    </source>
</reference>
<dbReference type="AlphaFoldDB" id="A0A367FX66"/>
<dbReference type="SUPFAM" id="SSF55729">
    <property type="entry name" value="Acyl-CoA N-acyltransferases (Nat)"/>
    <property type="match status" value="1"/>
</dbReference>
<name>A0A367FX66_9FIRM</name>
<sequence>MGRLKSWILTTFYKNELLAIQKEYERKVKEINYEAQKKTKLIDTVHRVFREPNHVIIGVETNKMGDEVLVVQWIHSNDIWIMLYNDKYKACSNHPRIMATYEKPYGEAEYIHIDDIMVEDKEIGNGSILMEYFLKYCKTTPAKYISGSLSSVDSDHFDRSEHYYQKHGFKVEFYEGRKSGSIRYDMNDKKTRNKL</sequence>
<dbReference type="InterPro" id="IPR016181">
    <property type="entry name" value="Acyl_CoA_acyltransferase"/>
</dbReference>
<gene>
    <name evidence="1" type="ORF">C4886_12775</name>
</gene>
<dbReference type="Gene3D" id="3.40.630.30">
    <property type="match status" value="1"/>
</dbReference>
<comment type="caution">
    <text evidence="1">The sequence shown here is derived from an EMBL/GenBank/DDBJ whole genome shotgun (WGS) entry which is preliminary data.</text>
</comment>
<evidence type="ECO:0008006" key="3">
    <source>
        <dbReference type="Google" id="ProtNLM"/>
    </source>
</evidence>
<dbReference type="Proteomes" id="UP000253208">
    <property type="component" value="Unassembled WGS sequence"/>
</dbReference>
<dbReference type="RefSeq" id="WP_110103040.1">
    <property type="nucleotide sequence ID" value="NZ_PSQG01000018.1"/>
</dbReference>
<organism evidence="1 2">
    <name type="scientific">Blautia obeum</name>
    <dbReference type="NCBI Taxonomy" id="40520"/>
    <lineage>
        <taxon>Bacteria</taxon>
        <taxon>Bacillati</taxon>
        <taxon>Bacillota</taxon>
        <taxon>Clostridia</taxon>
        <taxon>Lachnospirales</taxon>
        <taxon>Lachnospiraceae</taxon>
        <taxon>Blautia</taxon>
    </lineage>
</organism>
<protein>
    <recommendedName>
        <fullName evidence="3">GNAT family N-acetyltransferase</fullName>
    </recommendedName>
</protein>
<dbReference type="EMBL" id="PSQG01000018">
    <property type="protein sequence ID" value="RCH42858.1"/>
    <property type="molecule type" value="Genomic_DNA"/>
</dbReference>
<accession>A0A367FX66</accession>
<evidence type="ECO:0000313" key="2">
    <source>
        <dbReference type="Proteomes" id="UP000253208"/>
    </source>
</evidence>
<evidence type="ECO:0000313" key="1">
    <source>
        <dbReference type="EMBL" id="RCH42858.1"/>
    </source>
</evidence>
<proteinExistence type="predicted"/>